<feature type="non-terminal residue" evidence="3">
    <location>
        <position position="83"/>
    </location>
</feature>
<feature type="region of interest" description="Disordered" evidence="1">
    <location>
        <begin position="1"/>
        <end position="20"/>
    </location>
</feature>
<dbReference type="InterPro" id="IPR013783">
    <property type="entry name" value="Ig-like_fold"/>
</dbReference>
<sequence>SHTPTPKISPFFPSPTGKRFPPSVYLLPPPPEEISGPRRTLSLTCLVRGFFPENLDLHWQKNQETLLAGTSGAGSHATSGATA</sequence>
<comment type="caution">
    <text evidence="3">The sequence shown here is derived from an EMBL/GenBank/DDBJ whole genome shotgun (WGS) entry which is preliminary data.</text>
</comment>
<proteinExistence type="predicted"/>
<keyword evidence="4" id="KW-1185">Reference proteome</keyword>
<organism evidence="3 4">
    <name type="scientific">Cinclus mexicanus</name>
    <name type="common">American dipper</name>
    <dbReference type="NCBI Taxonomy" id="161649"/>
    <lineage>
        <taxon>Eukaryota</taxon>
        <taxon>Metazoa</taxon>
        <taxon>Chordata</taxon>
        <taxon>Craniata</taxon>
        <taxon>Vertebrata</taxon>
        <taxon>Euteleostomi</taxon>
        <taxon>Archelosauria</taxon>
        <taxon>Archosauria</taxon>
        <taxon>Dinosauria</taxon>
        <taxon>Saurischia</taxon>
        <taxon>Theropoda</taxon>
        <taxon>Coelurosauria</taxon>
        <taxon>Aves</taxon>
        <taxon>Neognathae</taxon>
        <taxon>Neoaves</taxon>
        <taxon>Telluraves</taxon>
        <taxon>Australaves</taxon>
        <taxon>Passeriformes</taxon>
        <taxon>Cinclidae</taxon>
        <taxon>Cinclus</taxon>
    </lineage>
</organism>
<evidence type="ECO:0000313" key="3">
    <source>
        <dbReference type="EMBL" id="NXR21579.1"/>
    </source>
</evidence>
<evidence type="ECO:0000313" key="4">
    <source>
        <dbReference type="Proteomes" id="UP000590623"/>
    </source>
</evidence>
<dbReference type="PROSITE" id="PS50835">
    <property type="entry name" value="IG_LIKE"/>
    <property type="match status" value="1"/>
</dbReference>
<dbReference type="Proteomes" id="UP000590623">
    <property type="component" value="Unassembled WGS sequence"/>
</dbReference>
<feature type="domain" description="Ig-like" evidence="2">
    <location>
        <begin position="22"/>
        <end position="83"/>
    </location>
</feature>
<protein>
    <submittedName>
        <fullName evidence="3">IGHE protein</fullName>
    </submittedName>
</protein>
<dbReference type="OrthoDB" id="8694217at2759"/>
<reference evidence="3 4" key="1">
    <citation type="submission" date="2019-09" db="EMBL/GenBank/DDBJ databases">
        <title>Bird 10,000 Genomes (B10K) Project - Family phase.</title>
        <authorList>
            <person name="Zhang G."/>
        </authorList>
    </citation>
    <scope>NUCLEOTIDE SEQUENCE [LARGE SCALE GENOMIC DNA]</scope>
    <source>
        <strain evidence="3">B10K-DU-001-77</strain>
        <tissue evidence="3">Muscle</tissue>
    </source>
</reference>
<feature type="non-terminal residue" evidence="3">
    <location>
        <position position="1"/>
    </location>
</feature>
<dbReference type="EMBL" id="VWYM01011066">
    <property type="protein sequence ID" value="NXR21579.1"/>
    <property type="molecule type" value="Genomic_DNA"/>
</dbReference>
<dbReference type="InterPro" id="IPR003597">
    <property type="entry name" value="Ig_C1-set"/>
</dbReference>
<evidence type="ECO:0000259" key="2">
    <source>
        <dbReference type="PROSITE" id="PS50835"/>
    </source>
</evidence>
<dbReference type="InterPro" id="IPR007110">
    <property type="entry name" value="Ig-like_dom"/>
</dbReference>
<accession>A0A7L2JDA6</accession>
<name>A0A7L2JDA6_CINMU</name>
<evidence type="ECO:0000256" key="1">
    <source>
        <dbReference type="SAM" id="MobiDB-lite"/>
    </source>
</evidence>
<dbReference type="Gene3D" id="2.60.40.10">
    <property type="entry name" value="Immunoglobulins"/>
    <property type="match status" value="1"/>
</dbReference>
<dbReference type="Pfam" id="PF07654">
    <property type="entry name" value="C1-set"/>
    <property type="match status" value="1"/>
</dbReference>
<dbReference type="InterPro" id="IPR036179">
    <property type="entry name" value="Ig-like_dom_sf"/>
</dbReference>
<dbReference type="SUPFAM" id="SSF48726">
    <property type="entry name" value="Immunoglobulin"/>
    <property type="match status" value="1"/>
</dbReference>
<gene>
    <name evidence="3" type="primary">Ighe_0</name>
    <name evidence="3" type="ORF">CINMEX_R14967</name>
</gene>
<dbReference type="AlphaFoldDB" id="A0A7L2JDA6"/>